<dbReference type="EMBL" id="CAMXCT020003334">
    <property type="protein sequence ID" value="CAL1157197.1"/>
    <property type="molecule type" value="Genomic_DNA"/>
</dbReference>
<dbReference type="EMBL" id="CAMXCT030003334">
    <property type="protein sequence ID" value="CAL4791134.1"/>
    <property type="molecule type" value="Genomic_DNA"/>
</dbReference>
<proteinExistence type="predicted"/>
<reference evidence="3" key="2">
    <citation type="submission" date="2024-04" db="EMBL/GenBank/DDBJ databases">
        <authorList>
            <person name="Chen Y."/>
            <person name="Shah S."/>
            <person name="Dougan E. K."/>
            <person name="Thang M."/>
            <person name="Chan C."/>
        </authorList>
    </citation>
    <scope>NUCLEOTIDE SEQUENCE [LARGE SCALE GENOMIC DNA]</scope>
</reference>
<dbReference type="AlphaFoldDB" id="A0A9P1GB33"/>
<keyword evidence="4" id="KW-1185">Reference proteome</keyword>
<dbReference type="OrthoDB" id="408354at2759"/>
<comment type="caution">
    <text evidence="1">The sequence shown here is derived from an EMBL/GenBank/DDBJ whole genome shotgun (WGS) entry which is preliminary data.</text>
</comment>
<evidence type="ECO:0000313" key="1">
    <source>
        <dbReference type="EMBL" id="CAI4003822.1"/>
    </source>
</evidence>
<protein>
    <submittedName>
        <fullName evidence="1">Uncharacterized protein</fullName>
    </submittedName>
</protein>
<accession>A0A9P1GB33</accession>
<dbReference type="EMBL" id="CAMXCT030005212">
    <property type="protein sequence ID" value="CAL4799015.1"/>
    <property type="molecule type" value="Genomic_DNA"/>
</dbReference>
<dbReference type="EMBL" id="CAMXCT010003334">
    <property type="protein sequence ID" value="CAI4003822.1"/>
    <property type="molecule type" value="Genomic_DNA"/>
</dbReference>
<dbReference type="EMBL" id="CAMXCT020005212">
    <property type="protein sequence ID" value="CAL1165078.1"/>
    <property type="molecule type" value="Genomic_DNA"/>
</dbReference>
<name>A0A9P1GB33_9DINO</name>
<dbReference type="Proteomes" id="UP001152797">
    <property type="component" value="Unassembled WGS sequence"/>
</dbReference>
<gene>
    <name evidence="1" type="ORF">C1SCF055_LOCUS29652</name>
    <name evidence="2" type="ORF">C1SCF055_LOCUS36838</name>
</gene>
<dbReference type="EMBL" id="CAMXCT010005212">
    <property type="protein sequence ID" value="CAI4011703.1"/>
    <property type="molecule type" value="Genomic_DNA"/>
</dbReference>
<reference evidence="1" key="1">
    <citation type="submission" date="2022-10" db="EMBL/GenBank/DDBJ databases">
        <authorList>
            <person name="Chen Y."/>
            <person name="Dougan E. K."/>
            <person name="Chan C."/>
            <person name="Rhodes N."/>
            <person name="Thang M."/>
        </authorList>
    </citation>
    <scope>NUCLEOTIDE SEQUENCE</scope>
</reference>
<evidence type="ECO:0000313" key="2">
    <source>
        <dbReference type="EMBL" id="CAI4011703.1"/>
    </source>
</evidence>
<organism evidence="1">
    <name type="scientific">Cladocopium goreaui</name>
    <dbReference type="NCBI Taxonomy" id="2562237"/>
    <lineage>
        <taxon>Eukaryota</taxon>
        <taxon>Sar</taxon>
        <taxon>Alveolata</taxon>
        <taxon>Dinophyceae</taxon>
        <taxon>Suessiales</taxon>
        <taxon>Symbiodiniaceae</taxon>
        <taxon>Cladocopium</taxon>
    </lineage>
</organism>
<evidence type="ECO:0000313" key="4">
    <source>
        <dbReference type="Proteomes" id="UP001152797"/>
    </source>
</evidence>
<evidence type="ECO:0000313" key="3">
    <source>
        <dbReference type="EMBL" id="CAL1157197.1"/>
    </source>
</evidence>
<sequence>MSLNYYNSLPAKKVLIWGADESEGLEMAKFVHSRCALLLLVGKDAQAEPPRPAGCCKIGIIQPDQPGFLGCANMFQLHSRVSVVQELLDRWRMPCPQ</sequence>